<name>A0A9W8YKR4_9PEZI</name>
<keyword evidence="2" id="KW-1185">Reference proteome</keyword>
<dbReference type="EMBL" id="JAPEVB010000006">
    <property type="protein sequence ID" value="KAJ4386356.1"/>
    <property type="molecule type" value="Genomic_DNA"/>
</dbReference>
<dbReference type="AlphaFoldDB" id="A0A9W8YKR4"/>
<evidence type="ECO:0000313" key="1">
    <source>
        <dbReference type="EMBL" id="KAJ4386356.1"/>
    </source>
</evidence>
<organism evidence="1 2">
    <name type="scientific">Gnomoniopsis smithogilvyi</name>
    <dbReference type="NCBI Taxonomy" id="1191159"/>
    <lineage>
        <taxon>Eukaryota</taxon>
        <taxon>Fungi</taxon>
        <taxon>Dikarya</taxon>
        <taxon>Ascomycota</taxon>
        <taxon>Pezizomycotina</taxon>
        <taxon>Sordariomycetes</taxon>
        <taxon>Sordariomycetidae</taxon>
        <taxon>Diaporthales</taxon>
        <taxon>Gnomoniaceae</taxon>
        <taxon>Gnomoniopsis</taxon>
    </lineage>
</organism>
<reference evidence="1" key="1">
    <citation type="submission" date="2022-10" db="EMBL/GenBank/DDBJ databases">
        <title>Tapping the CABI collections for fungal endophytes: first genome assemblies for Collariella, Neodidymelliopsis, Ascochyta clinopodiicola, Didymella pomorum, Didymosphaeria variabile, Neocosmospora piperis and Neocucurbitaria cava.</title>
        <authorList>
            <person name="Hill R."/>
        </authorList>
    </citation>
    <scope>NUCLEOTIDE SEQUENCE</scope>
    <source>
        <strain evidence="1">IMI 355082</strain>
    </source>
</reference>
<proteinExistence type="predicted"/>
<comment type="caution">
    <text evidence="1">The sequence shown here is derived from an EMBL/GenBank/DDBJ whole genome shotgun (WGS) entry which is preliminary data.</text>
</comment>
<sequence>MDFDASQNILPLENLQEGGPANSGRLTSFYLTGQDMTGSLKWKYVADLDMLRSHSQLFATKLVNGQEYCALDITYYNRSDEFTTVLKIMRYIDVVQLLRPHSYIYEVPAGAIQPEELARFNFPATEATPPFDNTESYPHLFNLWLCGNQIRSSSITRYLVLAIFLKVRATRHSLSSEDFIEYWVNTNDNEHEVLRRLMVTVVLMSPDFEENREWRSQMLSALPDEVKEAMIHQTTEHRSRPVNAYSDFVSNWDILESIEE</sequence>
<gene>
    <name evidence="1" type="ORF">N0V93_009251</name>
</gene>
<accession>A0A9W8YKR4</accession>
<dbReference type="Proteomes" id="UP001140453">
    <property type="component" value="Unassembled WGS sequence"/>
</dbReference>
<protein>
    <submittedName>
        <fullName evidence="1">Uncharacterized protein</fullName>
    </submittedName>
</protein>
<evidence type="ECO:0000313" key="2">
    <source>
        <dbReference type="Proteomes" id="UP001140453"/>
    </source>
</evidence>